<dbReference type="Proteomes" id="UP000254863">
    <property type="component" value="Unassembled WGS sequence"/>
</dbReference>
<dbReference type="InterPro" id="IPR019694">
    <property type="entry name" value="Phage_HP1_Orf23"/>
</dbReference>
<sequence>MAKTQQINGVTFPGEVESPKEGDVLISWTTKTRVAIVIVVRPYACPKEITVSIVLDRSLEDDA</sequence>
<accession>A0A7H4MYP5</accession>
<evidence type="ECO:0000313" key="1">
    <source>
        <dbReference type="EMBL" id="STV71176.1"/>
    </source>
</evidence>
<protein>
    <submittedName>
        <fullName evidence="1">Protein of uncharacterized function (DUF2586)</fullName>
    </submittedName>
</protein>
<dbReference type="EMBL" id="UGMS01000001">
    <property type="protein sequence ID" value="STV71176.1"/>
    <property type="molecule type" value="Genomic_DNA"/>
</dbReference>
<evidence type="ECO:0000313" key="2">
    <source>
        <dbReference type="Proteomes" id="UP000254863"/>
    </source>
</evidence>
<reference evidence="1 2" key="1">
    <citation type="submission" date="2018-06" db="EMBL/GenBank/DDBJ databases">
        <authorList>
            <consortium name="Pathogen Informatics"/>
            <person name="Doyle S."/>
        </authorList>
    </citation>
    <scope>NUCLEOTIDE SEQUENCE [LARGE SCALE GENOMIC DNA]</scope>
    <source>
        <strain evidence="1 2">NCTC11685</strain>
    </source>
</reference>
<comment type="caution">
    <text evidence="1">The sequence shown here is derived from an EMBL/GenBank/DDBJ whole genome shotgun (WGS) entry which is preliminary data.</text>
</comment>
<name>A0A7H4MYP5_9ENTR</name>
<proteinExistence type="predicted"/>
<organism evidence="1 2">
    <name type="scientific">Klebsiella michiganensis</name>
    <dbReference type="NCBI Taxonomy" id="1134687"/>
    <lineage>
        <taxon>Bacteria</taxon>
        <taxon>Pseudomonadati</taxon>
        <taxon>Pseudomonadota</taxon>
        <taxon>Gammaproteobacteria</taxon>
        <taxon>Enterobacterales</taxon>
        <taxon>Enterobacteriaceae</taxon>
        <taxon>Klebsiella/Raoultella group</taxon>
        <taxon>Klebsiella</taxon>
    </lineage>
</organism>
<gene>
    <name evidence="1" type="ORF">NCTC11685_00108</name>
</gene>
<dbReference type="Pfam" id="PF10758">
    <property type="entry name" value="DUF2586"/>
    <property type="match status" value="1"/>
</dbReference>
<dbReference type="AlphaFoldDB" id="A0A7H4MYP5"/>